<reference evidence="8 9" key="1">
    <citation type="submission" date="2015-12" db="EMBL/GenBank/DDBJ databases">
        <title>The genome of Folsomia candida.</title>
        <authorList>
            <person name="Faddeeva A."/>
            <person name="Derks M.F."/>
            <person name="Anvar Y."/>
            <person name="Smit S."/>
            <person name="Van Straalen N."/>
            <person name="Roelofs D."/>
        </authorList>
    </citation>
    <scope>NUCLEOTIDE SEQUENCE [LARGE SCALE GENOMIC DNA]</scope>
    <source>
        <strain evidence="8 9">VU population</strain>
        <tissue evidence="8">Whole body</tissue>
    </source>
</reference>
<dbReference type="InterPro" id="IPR006693">
    <property type="entry name" value="AB_hydrolase_lipase"/>
</dbReference>
<evidence type="ECO:0000256" key="1">
    <source>
        <dbReference type="ARBA" id="ARBA00010701"/>
    </source>
</evidence>
<dbReference type="SUPFAM" id="SSF53474">
    <property type="entry name" value="alpha/beta-Hydrolases"/>
    <property type="match status" value="1"/>
</dbReference>
<organism evidence="8 9">
    <name type="scientific">Folsomia candida</name>
    <name type="common">Springtail</name>
    <dbReference type="NCBI Taxonomy" id="158441"/>
    <lineage>
        <taxon>Eukaryota</taxon>
        <taxon>Metazoa</taxon>
        <taxon>Ecdysozoa</taxon>
        <taxon>Arthropoda</taxon>
        <taxon>Hexapoda</taxon>
        <taxon>Collembola</taxon>
        <taxon>Entomobryomorpha</taxon>
        <taxon>Isotomoidea</taxon>
        <taxon>Isotomidae</taxon>
        <taxon>Proisotominae</taxon>
        <taxon>Folsomia</taxon>
    </lineage>
</organism>
<comment type="caution">
    <text evidence="8">The sequence shown here is derived from an EMBL/GenBank/DDBJ whole genome shotgun (WGS) entry which is preliminary data.</text>
</comment>
<proteinExistence type="inferred from homology"/>
<dbReference type="OrthoDB" id="9974421at2759"/>
<dbReference type="EMBL" id="LNIX01000007">
    <property type="protein sequence ID" value="OXA51556.1"/>
    <property type="molecule type" value="Genomic_DNA"/>
</dbReference>
<evidence type="ECO:0000256" key="2">
    <source>
        <dbReference type="ARBA" id="ARBA00022729"/>
    </source>
</evidence>
<dbReference type="AlphaFoldDB" id="A0A226E4X3"/>
<dbReference type="OMA" id="DICVDVF"/>
<accession>A0A226E4X3</accession>
<dbReference type="GO" id="GO:0016787">
    <property type="term" value="F:hydrolase activity"/>
    <property type="evidence" value="ECO:0007669"/>
    <property type="project" value="UniProtKB-KW"/>
</dbReference>
<keyword evidence="6" id="KW-0325">Glycoprotein</keyword>
<dbReference type="Proteomes" id="UP000198287">
    <property type="component" value="Unassembled WGS sequence"/>
</dbReference>
<keyword evidence="2" id="KW-0732">Signal</keyword>
<evidence type="ECO:0000259" key="7">
    <source>
        <dbReference type="Pfam" id="PF04083"/>
    </source>
</evidence>
<dbReference type="GO" id="GO:0016042">
    <property type="term" value="P:lipid catabolic process"/>
    <property type="evidence" value="ECO:0007669"/>
    <property type="project" value="UniProtKB-KW"/>
</dbReference>
<keyword evidence="9" id="KW-1185">Reference proteome</keyword>
<dbReference type="Gene3D" id="3.40.50.1820">
    <property type="entry name" value="alpha/beta hydrolase"/>
    <property type="match status" value="1"/>
</dbReference>
<sequence length="508" mass="57132">MVGWTRAHSDLDGAKKNERNSLSSKYSKLFSRGHLRTVLVTRTVIRLVAVDLIVILCVTVDVTVFEEIDVCVIERVDVVVDVCVVAFVDICVDVFVDVCVVVFVDICVVVFVDICVDVFVDVDVSVVVLVDVCVTVRVDVTVGIIRGNGYPVEVHNVITDDGFILEMHRIPRIFPSQNMLPVLLMHGNLQSSADWVINSPANNSFAFILFDMGYDVWLGNHRGNTYSKRHSLYSINSAKFWDFSFHEMGQYDFPALVDYVLKQTGHSKLHYISFSYSTTVFIAGLTLKPEYNAKIASGIVMGPSVFQANFANGLFYYFSFSAKLISAFMDIFGTIPLLPHFYTSLLNVILPIFCNPKFDVIGICPNFIRLALGDDGNLIRKEQLPLITSVAPAPSGLKQVNHLLQLTGSRNFVQYDYGRARNIQLYGAIKPPSYNLSEIRVPIALFVGGYDFIAHREDAKKLASKLPNLYEYYNVPYKQFCHIDFTYGREVAADVYFHAVDIMKKHDP</sequence>
<dbReference type="FunFam" id="3.40.50.1820:FF:000057">
    <property type="entry name" value="Lipase"/>
    <property type="match status" value="1"/>
</dbReference>
<evidence type="ECO:0000256" key="3">
    <source>
        <dbReference type="ARBA" id="ARBA00022801"/>
    </source>
</evidence>
<dbReference type="PANTHER" id="PTHR11005">
    <property type="entry name" value="LYSOSOMAL ACID LIPASE-RELATED"/>
    <property type="match status" value="1"/>
</dbReference>
<evidence type="ECO:0000256" key="6">
    <source>
        <dbReference type="ARBA" id="ARBA00023180"/>
    </source>
</evidence>
<comment type="similarity">
    <text evidence="1">Belongs to the AB hydrolase superfamily. Lipase family.</text>
</comment>
<keyword evidence="5" id="KW-0443">Lipid metabolism</keyword>
<evidence type="ECO:0000313" key="8">
    <source>
        <dbReference type="EMBL" id="OXA51556.1"/>
    </source>
</evidence>
<evidence type="ECO:0000313" key="9">
    <source>
        <dbReference type="Proteomes" id="UP000198287"/>
    </source>
</evidence>
<keyword evidence="3" id="KW-0378">Hydrolase</keyword>
<evidence type="ECO:0000256" key="4">
    <source>
        <dbReference type="ARBA" id="ARBA00022963"/>
    </source>
</evidence>
<keyword evidence="4" id="KW-0442">Lipid degradation</keyword>
<dbReference type="InterPro" id="IPR029058">
    <property type="entry name" value="AB_hydrolase_fold"/>
</dbReference>
<feature type="domain" description="Partial AB-hydrolase lipase" evidence="7">
    <location>
        <begin position="144"/>
        <end position="198"/>
    </location>
</feature>
<dbReference type="Pfam" id="PF04083">
    <property type="entry name" value="Abhydro_lipase"/>
    <property type="match status" value="1"/>
</dbReference>
<gene>
    <name evidence="8" type="ORF">Fcan01_13881</name>
</gene>
<name>A0A226E4X3_FOLCA</name>
<protein>
    <submittedName>
        <fullName evidence="8">Lipase 3</fullName>
    </submittedName>
</protein>
<evidence type="ECO:0000256" key="5">
    <source>
        <dbReference type="ARBA" id="ARBA00023098"/>
    </source>
</evidence>